<dbReference type="Pfam" id="PF02884">
    <property type="entry name" value="Lyase_8_C"/>
    <property type="match status" value="1"/>
</dbReference>
<dbReference type="STRING" id="1850517.A8708_23180"/>
<evidence type="ECO:0000256" key="5">
    <source>
        <dbReference type="SAM" id="MobiDB-lite"/>
    </source>
</evidence>
<dbReference type="GO" id="GO:0016837">
    <property type="term" value="F:carbon-oxygen lyase activity, acting on polysaccharides"/>
    <property type="evidence" value="ECO:0007669"/>
    <property type="project" value="UniProtKB-ARBA"/>
</dbReference>
<evidence type="ECO:0000259" key="7">
    <source>
        <dbReference type="PROSITE" id="PS51272"/>
    </source>
</evidence>
<dbReference type="InterPro" id="IPR038970">
    <property type="entry name" value="Lyase_8"/>
</dbReference>
<feature type="domain" description="SLH" evidence="7">
    <location>
        <begin position="2072"/>
        <end position="2135"/>
    </location>
</feature>
<feature type="region of interest" description="Disordered" evidence="5">
    <location>
        <begin position="1818"/>
        <end position="1849"/>
    </location>
</feature>
<dbReference type="InterPro" id="IPR014718">
    <property type="entry name" value="GH-type_carb-bd"/>
</dbReference>
<dbReference type="InterPro" id="IPR011071">
    <property type="entry name" value="Lyase_8-like_C"/>
</dbReference>
<dbReference type="SUPFAM" id="SSF74650">
    <property type="entry name" value="Galactose mutarotase-like"/>
    <property type="match status" value="1"/>
</dbReference>
<keyword evidence="9" id="KW-1185">Reference proteome</keyword>
<dbReference type="Pfam" id="PF02368">
    <property type="entry name" value="Big_2"/>
    <property type="match status" value="4"/>
</dbReference>
<dbReference type="InterPro" id="IPR013320">
    <property type="entry name" value="ConA-like_dom_sf"/>
</dbReference>
<feature type="active site" evidence="4">
    <location>
        <position position="719"/>
    </location>
</feature>
<reference evidence="8 9" key="1">
    <citation type="submission" date="2016-05" db="EMBL/GenBank/DDBJ databases">
        <title>Paenibacillus sp. 1ZS3-15 nov., isolated from the rhizosphere soil.</title>
        <authorList>
            <person name="Zhang X.X."/>
            <person name="Zhang J."/>
        </authorList>
    </citation>
    <scope>NUCLEOTIDE SEQUENCE [LARGE SCALE GENOMIC DNA]</scope>
    <source>
        <strain evidence="8 9">1ZS3-15</strain>
    </source>
</reference>
<sequence>MFNKRRSACILVAAMASNLLIPFSMAGPITAQAAVTTYVGASFNTYPTVPSTSGPTAEIGGNWGLYNAKAGTDYTVGEAVYGRSDLSLKLVSGTAGTQLYTGKFGLNIAGKVVLEASVRAQDIGHIRLLDVKSTSGVWKNFLTLTETGKMSILNTSLGTYEPNTWYRVKAIIDQTGKKADVLLNDVQVVTGVTLGTTWDTINTLKFTQTGTAVPGSSYLDDVRIYTYAPVESVSLLPDAATIGVGKQQVLTAHIMPEDAADQRVVWSSDNPATVTVDTYGVVTGVSVGTARITATTLEGGKVASSNITVSNNVPVTGITLPAERSLAAGGSLQLTPIIAPENATNQKVTWTSDNSAIATVDSQGLVTAQSPGQTVISVRSEDGSHQASTNVTVQSPGVVSISLPSQATVLIGDTITLVPSFLPAQASNQQVIWSIGDASIATVDSTGVVTGRKSGETSLKATSVDGGKTASTMIKVIDKAAAADEFERLRLKRKAGLDGGDSLDTADTDVQAKVATFTTNGQSRWSTLQKTADRQVLWQDSVVSSGNSDAIHNNISRIREMAYAYSTKGGALYHNVQLQSDIISALEWVYVKQYNETGTAFGNWWNFEIGIPAKMTDIMVMMFDTLTPEQIARYITAIDHYTPDIQSNLFDTSSYYTGANRSDILLYKLVDALLLKSESRIRAVASEMSPLFAYVTSGDGFYDDGSFVMHASVAYTGSYGSVMLEGVSQLLYLLNGSPWPITDPNMNNFYKWIYDGVAPLIYKGMTMDMVNGRSIVRGSDNAQKTAAGIMSGLARLALNAPGEDAQKLKGMLKAWITQDQTQFNYYNYLSSMNLIGSVKQWISDAAIAPDREASGYYEFAGMARSLQIQDDYTFGISKSSKRIQTYELTNGENGEGWYTGDGMTYLYNADQSQYMEDYWATANRYRLPGTTVDTRPRVFDNYQNGDGEGKPANAWAGGVEMGSYGSSGMQLKQIGTTLQANKSWFMFGDEIVALGSGISSSDNRTIETIVEQRKLNANGDNTLIVDGQSKSSGLGWAERMAGVQWMQFSGNGAQSDIGYYFPDRPSIYGLREQRTGRWSDVNQSVAQSAPVSRNYLSLWFDHGKSPQGQTYSYAILPNKTADQVRQFAEHPSYEVLLNNDQAQAVRHQGLGLTAVNFWKDQKVKADLVTSSRQAAVMIKEANNRLEIAVADPTMENSGAIELELDRSAAGILEADPQIMVTQLYPTIRVVVRVNGSVGRTFHAVFDTDPAKPRPSDHPPIPAIINPRGVSNELDHSANLYAAFDNEGNGLEAIGGGPSGWSVSSAQQTIVTLERLPEESSNILRLLDMSDLASASATRLFPSVSELAEVEWTFAEPYGPKGEEFKLLSGETPAIRLLTRTGALYWLDEQGAEHYIQPVSAATWTKVRLTIDIPHNKYDVYVDGKLAAVGASFASPVTTISGIRIETDERQKDAILYADNIIVYRFGEQTLVYSTFNAGSGSWQIAESTTAPVQIVEDPNPNNKSILLNDNDNKFSASIKQTFAEQTGTFVAEWDLKEKNSGKTPFYELRQGEKTVVRLLTSGTLRYLYKDGKVDTLGSVPTGTWYHIRLEVDVANQKVNVYLNGVLQKAGLSFYESSTSIDNIRIYTSYGAVDAPMWIDNVKLYTYAQPIQPIGLELSTEGNAVYLDEPAEEAEQTVVSLLSAEVTPLNAYDTTVRWISSNEQVASVDTSGLVTAKQPGKAIITATTAHAELQAAVTVYVVLKAPEVTANDAANTVTGMVTGLEYSLDGSDYAPYELEGFKLLNLNGPHELNVRWAANESTGASAGKVTTLRFVSLNQSTGEGSGSGSGSGTGEPSYPTTPVTPPSIGSKDSIIQLKVSDDSIQTSKDSQGKEITSVTVDVDALKQAWSEATSAVVIALPNNSNSLVVNLPVAVLQGASEVTPSGVVVIRSQQGEITLPMALFIPGGALAHLPQSSTSTLAVTIENAETTWGDHVKNASGLHNVSVVGPIVDYKVTLEQDGTIVPVTQFGNLFVERTLFISAKLNANTATAVRYDPETGRLSYVPAVFNTLPNGQTEVRMQRNGTSIYTVIQGNITFNDIIGHWSKADVDKLASKLILQGQSDGRFAPEASVTRAEFAAMLIRALGYQAKPVSQPTFNDVASADWYFADVEAAVQAKLIKGISPDTFMPNLPITREQMAVMIASAMKLAGKHVQANAILNTLETYIDHSQISQWAKESLAAVMQVGLMNGRSINNLAPTANLTRAEAAVVLNRFLIYVNFMN</sequence>
<dbReference type="SUPFAM" id="SSF48230">
    <property type="entry name" value="Chondroitin AC/alginate lyase"/>
    <property type="match status" value="1"/>
</dbReference>
<dbReference type="Gene3D" id="2.60.220.10">
    <property type="entry name" value="Polysaccharide lyase family 8-like, C-terminal"/>
    <property type="match status" value="1"/>
</dbReference>
<keyword evidence="2 6" id="KW-0732">Signal</keyword>
<evidence type="ECO:0000313" key="8">
    <source>
        <dbReference type="EMBL" id="OAS23065.1"/>
    </source>
</evidence>
<dbReference type="GO" id="GO:0030246">
    <property type="term" value="F:carbohydrate binding"/>
    <property type="evidence" value="ECO:0007669"/>
    <property type="project" value="InterPro"/>
</dbReference>
<dbReference type="SUPFAM" id="SSF49863">
    <property type="entry name" value="Hyaluronate lyase-like, C-terminal domain"/>
    <property type="match status" value="1"/>
</dbReference>
<dbReference type="OrthoDB" id="6636047at2"/>
<dbReference type="CDD" id="cd01083">
    <property type="entry name" value="GAG_Lyase"/>
    <property type="match status" value="1"/>
</dbReference>
<feature type="signal peptide" evidence="6">
    <location>
        <begin position="1"/>
        <end position="26"/>
    </location>
</feature>
<proteinExistence type="inferred from homology"/>
<dbReference type="Gene3D" id="1.50.10.100">
    <property type="entry name" value="Chondroitin AC/alginate lyase"/>
    <property type="match status" value="1"/>
</dbReference>
<dbReference type="RefSeq" id="WP_068661914.1">
    <property type="nucleotide sequence ID" value="NZ_LYPB01000042.1"/>
</dbReference>
<evidence type="ECO:0000256" key="1">
    <source>
        <dbReference type="ARBA" id="ARBA00006699"/>
    </source>
</evidence>
<dbReference type="InterPro" id="IPR003159">
    <property type="entry name" value="Lyase_8_central_dom"/>
</dbReference>
<feature type="compositionally biased region" description="Gly residues" evidence="5">
    <location>
        <begin position="1822"/>
        <end position="1832"/>
    </location>
</feature>
<feature type="active site" evidence="4">
    <location>
        <position position="710"/>
    </location>
</feature>
<dbReference type="InterPro" id="IPR004103">
    <property type="entry name" value="Lyase_8_C"/>
</dbReference>
<evidence type="ECO:0000256" key="3">
    <source>
        <dbReference type="ARBA" id="ARBA00023239"/>
    </source>
</evidence>
<accession>A0A198APQ6</accession>
<evidence type="ECO:0000256" key="4">
    <source>
        <dbReference type="PIRSR" id="PIRSR638970-1"/>
    </source>
</evidence>
<dbReference type="InterPro" id="IPR001119">
    <property type="entry name" value="SLH_dom"/>
</dbReference>
<feature type="domain" description="SLH" evidence="7">
    <location>
        <begin position="2137"/>
        <end position="2196"/>
    </location>
</feature>
<dbReference type="Gene3D" id="2.70.98.10">
    <property type="match status" value="1"/>
</dbReference>
<gene>
    <name evidence="8" type="ORF">A8708_23180</name>
</gene>
<evidence type="ECO:0000256" key="6">
    <source>
        <dbReference type="SAM" id="SignalP"/>
    </source>
</evidence>
<feature type="chain" id="PRO_5039141726" description="SLH domain-containing protein" evidence="6">
    <location>
        <begin position="27"/>
        <end position="2262"/>
    </location>
</feature>
<dbReference type="SUPFAM" id="SSF49373">
    <property type="entry name" value="Invasin/intimin cell-adhesion fragments"/>
    <property type="match status" value="4"/>
</dbReference>
<dbReference type="InterPro" id="IPR008929">
    <property type="entry name" value="Chondroitin_lyas"/>
</dbReference>
<dbReference type="SMART" id="SM00635">
    <property type="entry name" value="BID_2"/>
    <property type="match status" value="4"/>
</dbReference>
<organism evidence="8 9">
    <name type="scientific">Paenibacillus oryzisoli</name>
    <dbReference type="NCBI Taxonomy" id="1850517"/>
    <lineage>
        <taxon>Bacteria</taxon>
        <taxon>Bacillati</taxon>
        <taxon>Bacillota</taxon>
        <taxon>Bacilli</taxon>
        <taxon>Bacillales</taxon>
        <taxon>Paenibacillaceae</taxon>
        <taxon>Paenibacillus</taxon>
    </lineage>
</organism>
<dbReference type="PANTHER" id="PTHR38481">
    <property type="entry name" value="HYALURONATE LYASE"/>
    <property type="match status" value="1"/>
</dbReference>
<comment type="caution">
    <text evidence="8">The sequence shown here is derived from an EMBL/GenBank/DDBJ whole genome shotgun (WGS) entry which is preliminary data.</text>
</comment>
<feature type="active site" evidence="4">
    <location>
        <position position="773"/>
    </location>
</feature>
<dbReference type="PANTHER" id="PTHR38481:SF1">
    <property type="entry name" value="HYALURONATE LYASE"/>
    <property type="match status" value="1"/>
</dbReference>
<keyword evidence="3" id="KW-0456">Lyase</keyword>
<protein>
    <recommendedName>
        <fullName evidence="7">SLH domain-containing protein</fullName>
    </recommendedName>
</protein>
<dbReference type="InterPro" id="IPR008964">
    <property type="entry name" value="Invasin/intimin_cell_adhesion"/>
</dbReference>
<evidence type="ECO:0000256" key="2">
    <source>
        <dbReference type="ARBA" id="ARBA00022729"/>
    </source>
</evidence>
<name>A0A198APQ6_9BACL</name>
<dbReference type="PROSITE" id="PS51272">
    <property type="entry name" value="SLH"/>
    <property type="match status" value="3"/>
</dbReference>
<dbReference type="InterPro" id="IPR012970">
    <property type="entry name" value="Lyase_8_alpha_N"/>
</dbReference>
<feature type="domain" description="SLH" evidence="7">
    <location>
        <begin position="2202"/>
        <end position="2262"/>
    </location>
</feature>
<dbReference type="InterPro" id="IPR011013">
    <property type="entry name" value="Gal_mutarotase_sf_dom"/>
</dbReference>
<dbReference type="InterPro" id="IPR003343">
    <property type="entry name" value="Big_2"/>
</dbReference>
<evidence type="ECO:0000313" key="9">
    <source>
        <dbReference type="Proteomes" id="UP000078454"/>
    </source>
</evidence>
<dbReference type="Pfam" id="PF02278">
    <property type="entry name" value="Lyase_8"/>
    <property type="match status" value="1"/>
</dbReference>
<dbReference type="Pfam" id="PF08124">
    <property type="entry name" value="Lyase_8_N"/>
    <property type="match status" value="1"/>
</dbReference>
<dbReference type="Gene3D" id="2.60.120.200">
    <property type="match status" value="1"/>
</dbReference>
<comment type="similarity">
    <text evidence="1">Belongs to the polysaccharide lyase 8 family.</text>
</comment>
<dbReference type="GO" id="GO:0005975">
    <property type="term" value="P:carbohydrate metabolic process"/>
    <property type="evidence" value="ECO:0007669"/>
    <property type="project" value="InterPro"/>
</dbReference>
<dbReference type="Proteomes" id="UP000078454">
    <property type="component" value="Unassembled WGS sequence"/>
</dbReference>
<dbReference type="Pfam" id="PF00395">
    <property type="entry name" value="SLH"/>
    <property type="match status" value="3"/>
</dbReference>
<dbReference type="SUPFAM" id="SSF49899">
    <property type="entry name" value="Concanavalin A-like lectins/glucanases"/>
    <property type="match status" value="1"/>
</dbReference>
<dbReference type="GO" id="GO:0005576">
    <property type="term" value="C:extracellular region"/>
    <property type="evidence" value="ECO:0007669"/>
    <property type="project" value="InterPro"/>
</dbReference>
<dbReference type="Gene3D" id="2.60.40.1080">
    <property type="match status" value="4"/>
</dbReference>
<dbReference type="EMBL" id="LYPB01000042">
    <property type="protein sequence ID" value="OAS23065.1"/>
    <property type="molecule type" value="Genomic_DNA"/>
</dbReference>